<dbReference type="PANTHER" id="PTHR33710:SF71">
    <property type="entry name" value="ENDONUCLEASE_EXONUCLEASE_PHOSPHATASE DOMAIN-CONTAINING PROTEIN"/>
    <property type="match status" value="1"/>
</dbReference>
<organism evidence="1 2">
    <name type="scientific">Crotalaria pallida</name>
    <name type="common">Smooth rattlebox</name>
    <name type="synonym">Crotalaria striata</name>
    <dbReference type="NCBI Taxonomy" id="3830"/>
    <lineage>
        <taxon>Eukaryota</taxon>
        <taxon>Viridiplantae</taxon>
        <taxon>Streptophyta</taxon>
        <taxon>Embryophyta</taxon>
        <taxon>Tracheophyta</taxon>
        <taxon>Spermatophyta</taxon>
        <taxon>Magnoliopsida</taxon>
        <taxon>eudicotyledons</taxon>
        <taxon>Gunneridae</taxon>
        <taxon>Pentapetalae</taxon>
        <taxon>rosids</taxon>
        <taxon>fabids</taxon>
        <taxon>Fabales</taxon>
        <taxon>Fabaceae</taxon>
        <taxon>Papilionoideae</taxon>
        <taxon>50 kb inversion clade</taxon>
        <taxon>genistoids sensu lato</taxon>
        <taxon>core genistoids</taxon>
        <taxon>Crotalarieae</taxon>
        <taxon>Crotalaria</taxon>
    </lineage>
</organism>
<evidence type="ECO:0000313" key="2">
    <source>
        <dbReference type="Proteomes" id="UP001372338"/>
    </source>
</evidence>
<accession>A0AAN9I897</accession>
<dbReference type="EMBL" id="JAYWIO010000004">
    <property type="protein sequence ID" value="KAK7268584.1"/>
    <property type="molecule type" value="Genomic_DNA"/>
</dbReference>
<gene>
    <name evidence="1" type="ORF">RIF29_21285</name>
</gene>
<dbReference type="InterPro" id="IPR036691">
    <property type="entry name" value="Endo/exonu/phosph_ase_sf"/>
</dbReference>
<evidence type="ECO:0000313" key="1">
    <source>
        <dbReference type="EMBL" id="KAK7268584.1"/>
    </source>
</evidence>
<dbReference type="AlphaFoldDB" id="A0AAN9I897"/>
<sequence length="218" mass="24984">MDQHEMLQQKLLLNQRREGDEGSKEEGKVTILEVSPRRKGGKQTSIGAVSPTVGCKRKEDLSFSSRLLVSNNKGCQYTWSRKLRDGSYTYEHLDRFIACDKWLSLMRDISVIQLSSTVSDHKPIMLSFDFADNRRLLVGKPNIFHFETWWAGYEKCEEIVSEAWSTDGCQDRSLISTARKIQRTGLNLKVWSKKELPAIPIQIKDLQAKLDSLEDMTA</sequence>
<proteinExistence type="predicted"/>
<protein>
    <submittedName>
        <fullName evidence="1">Uncharacterized protein</fullName>
    </submittedName>
</protein>
<keyword evidence="2" id="KW-1185">Reference proteome</keyword>
<dbReference type="Proteomes" id="UP001372338">
    <property type="component" value="Unassembled WGS sequence"/>
</dbReference>
<dbReference type="SUPFAM" id="SSF56219">
    <property type="entry name" value="DNase I-like"/>
    <property type="match status" value="1"/>
</dbReference>
<dbReference type="Gene3D" id="3.60.10.10">
    <property type="entry name" value="Endonuclease/exonuclease/phosphatase"/>
    <property type="match status" value="1"/>
</dbReference>
<comment type="caution">
    <text evidence="1">The sequence shown here is derived from an EMBL/GenBank/DDBJ whole genome shotgun (WGS) entry which is preliminary data.</text>
</comment>
<name>A0AAN9I897_CROPI</name>
<reference evidence="1 2" key="1">
    <citation type="submission" date="2024-01" db="EMBL/GenBank/DDBJ databases">
        <title>The genomes of 5 underutilized Papilionoideae crops provide insights into root nodulation and disease resistanc.</title>
        <authorList>
            <person name="Yuan L."/>
        </authorList>
    </citation>
    <scope>NUCLEOTIDE SEQUENCE [LARGE SCALE GENOMIC DNA]</scope>
    <source>
        <strain evidence="1">ZHUSHIDOU_FW_LH</strain>
        <tissue evidence="1">Leaf</tissue>
    </source>
</reference>
<dbReference type="PANTHER" id="PTHR33710">
    <property type="entry name" value="BNAC02G09200D PROTEIN"/>
    <property type="match status" value="1"/>
</dbReference>